<dbReference type="InterPro" id="IPR025736">
    <property type="entry name" value="PucR_C-HTH_dom"/>
</dbReference>
<proteinExistence type="predicted"/>
<dbReference type="Pfam" id="PF13556">
    <property type="entry name" value="HTH_30"/>
    <property type="match status" value="1"/>
</dbReference>
<name>A0A1M6LSH4_PARC5</name>
<gene>
    <name evidence="3" type="ORF">SAMN02745912_00932</name>
</gene>
<evidence type="ECO:0000259" key="2">
    <source>
        <dbReference type="Pfam" id="PF13556"/>
    </source>
</evidence>
<dbReference type="RefSeq" id="WP_073147451.1">
    <property type="nucleotide sequence ID" value="NZ_FRAG01000007.1"/>
</dbReference>
<dbReference type="OrthoDB" id="143422at2"/>
<dbReference type="PANTHER" id="PTHR33744:SF1">
    <property type="entry name" value="DNA-BINDING TRANSCRIPTIONAL ACTIVATOR ADER"/>
    <property type="match status" value="1"/>
</dbReference>
<dbReference type="EMBL" id="FRAG01000007">
    <property type="protein sequence ID" value="SHJ74161.1"/>
    <property type="molecule type" value="Genomic_DNA"/>
</dbReference>
<organism evidence="3 4">
    <name type="scientific">Paramaledivibacter caminithermalis (strain DSM 15212 / CIP 107654 / DViRD3)</name>
    <name type="common">Clostridium caminithermale</name>
    <dbReference type="NCBI Taxonomy" id="1121301"/>
    <lineage>
        <taxon>Bacteria</taxon>
        <taxon>Bacillati</taxon>
        <taxon>Bacillota</taxon>
        <taxon>Clostridia</taxon>
        <taxon>Peptostreptococcales</taxon>
        <taxon>Caminicellaceae</taxon>
        <taxon>Paramaledivibacter</taxon>
    </lineage>
</organism>
<feature type="domain" description="PucR C-terminal helix-turn-helix" evidence="2">
    <location>
        <begin position="322"/>
        <end position="379"/>
    </location>
</feature>
<keyword evidence="4" id="KW-1185">Reference proteome</keyword>
<dbReference type="InterPro" id="IPR012914">
    <property type="entry name" value="PucR_dom"/>
</dbReference>
<dbReference type="InterPro" id="IPR042070">
    <property type="entry name" value="PucR_C-HTH_sf"/>
</dbReference>
<protein>
    <submittedName>
        <fullName evidence="3">PucR C-terminal helix-turn-helix domain-containing protein</fullName>
    </submittedName>
</protein>
<dbReference type="PANTHER" id="PTHR33744">
    <property type="entry name" value="CARBOHYDRATE DIACID REGULATOR"/>
    <property type="match status" value="1"/>
</dbReference>
<evidence type="ECO:0000313" key="3">
    <source>
        <dbReference type="EMBL" id="SHJ74161.1"/>
    </source>
</evidence>
<reference evidence="4" key="1">
    <citation type="submission" date="2016-11" db="EMBL/GenBank/DDBJ databases">
        <authorList>
            <person name="Varghese N."/>
            <person name="Submissions S."/>
        </authorList>
    </citation>
    <scope>NUCLEOTIDE SEQUENCE [LARGE SCALE GENOMIC DNA]</scope>
    <source>
        <strain evidence="4">DSM 15212 / CIP 107654 / DViRD3</strain>
    </source>
</reference>
<accession>A0A1M6LSH4</accession>
<evidence type="ECO:0000313" key="4">
    <source>
        <dbReference type="Proteomes" id="UP000184465"/>
    </source>
</evidence>
<dbReference type="Gene3D" id="1.10.10.2840">
    <property type="entry name" value="PucR C-terminal helix-turn-helix domain"/>
    <property type="match status" value="1"/>
</dbReference>
<dbReference type="Pfam" id="PF07905">
    <property type="entry name" value="PucR"/>
    <property type="match status" value="1"/>
</dbReference>
<evidence type="ECO:0000259" key="1">
    <source>
        <dbReference type="Pfam" id="PF07905"/>
    </source>
</evidence>
<dbReference type="InterPro" id="IPR051448">
    <property type="entry name" value="CdaR-like_regulators"/>
</dbReference>
<dbReference type="AlphaFoldDB" id="A0A1M6LSH4"/>
<dbReference type="STRING" id="1121301.SAMN02745912_00932"/>
<sequence length="387" mass="45214">MSITIYEATKLDNLKNFRLIAGEWGLDNKIEKIGILEYEMVDKIEGQFGKGDFVISSFFFARNDINLLIESIKSLIEDGVSGLGIKNVYYNELPVEIIEYANEKSFPIFIFNNSVYFEDIITDIMDAIRNKDNYELLETKVDIIIKNNISKSMVRELAFEINSSFKENFIVTYCKEKKYLNNANIIRLLESFKKSKTKSIYNSVFKYRSGILIIFSYENLDESSALNNLYKLIDDIGINNDKYIIGISNNYLGLDKLHIGIKESFYAVKANEISKKNITFYKDIGIYKIIMPFINEVWMQDFYEEIILPLKSYDEKYNTQILNTAIKYVENDGNIKRTSEELFQHDNTIRYRINKIKEILGMENLEGSFYEQLSIAIKIYKINNNSF</sequence>
<feature type="domain" description="Purine catabolism PurC-like" evidence="1">
    <location>
        <begin position="9"/>
        <end position="128"/>
    </location>
</feature>
<dbReference type="Proteomes" id="UP000184465">
    <property type="component" value="Unassembled WGS sequence"/>
</dbReference>